<dbReference type="Pfam" id="PF03600">
    <property type="entry name" value="CitMHS"/>
    <property type="match status" value="1"/>
</dbReference>
<dbReference type="Proteomes" id="UP001186452">
    <property type="component" value="Unassembled WGS sequence"/>
</dbReference>
<dbReference type="EMBL" id="JAWJZI010000022">
    <property type="protein sequence ID" value="MDV5172122.1"/>
    <property type="molecule type" value="Genomic_DNA"/>
</dbReference>
<feature type="transmembrane region" description="Helical" evidence="7">
    <location>
        <begin position="136"/>
        <end position="160"/>
    </location>
</feature>
<organism evidence="9 10">
    <name type="scientific">Photobacterium rosenbergii</name>
    <dbReference type="NCBI Taxonomy" id="294936"/>
    <lineage>
        <taxon>Bacteria</taxon>
        <taxon>Pseudomonadati</taxon>
        <taxon>Pseudomonadota</taxon>
        <taxon>Gammaproteobacteria</taxon>
        <taxon>Vibrionales</taxon>
        <taxon>Vibrionaceae</taxon>
        <taxon>Photobacterium</taxon>
    </lineage>
</organism>
<protein>
    <submittedName>
        <fullName evidence="9">SLC13 family permease</fullName>
    </submittedName>
</protein>
<dbReference type="InterPro" id="IPR051679">
    <property type="entry name" value="DASS-Related_Transporters"/>
</dbReference>
<proteinExistence type="predicted"/>
<feature type="transmembrane region" description="Helical" evidence="7">
    <location>
        <begin position="91"/>
        <end position="116"/>
    </location>
</feature>
<dbReference type="Pfam" id="PF02080">
    <property type="entry name" value="TrkA_C"/>
    <property type="match status" value="2"/>
</dbReference>
<feature type="domain" description="RCK C-terminal" evidence="8">
    <location>
        <begin position="196"/>
        <end position="280"/>
    </location>
</feature>
<evidence type="ECO:0000256" key="4">
    <source>
        <dbReference type="ARBA" id="ARBA00022737"/>
    </source>
</evidence>
<keyword evidence="10" id="KW-1185">Reference proteome</keyword>
<feature type="transmembrane region" description="Helical" evidence="7">
    <location>
        <begin position="49"/>
        <end position="70"/>
    </location>
</feature>
<evidence type="ECO:0000313" key="10">
    <source>
        <dbReference type="Proteomes" id="UP001186452"/>
    </source>
</evidence>
<name>A0ABU3ZPY9_9GAMM</name>
<feature type="transmembrane region" description="Helical" evidence="7">
    <location>
        <begin position="460"/>
        <end position="480"/>
    </location>
</feature>
<comment type="caution">
    <text evidence="9">The sequence shown here is derived from an EMBL/GenBank/DDBJ whole genome shotgun (WGS) entry which is preliminary data.</text>
</comment>
<evidence type="ECO:0000259" key="8">
    <source>
        <dbReference type="PROSITE" id="PS51202"/>
    </source>
</evidence>
<evidence type="ECO:0000256" key="1">
    <source>
        <dbReference type="ARBA" id="ARBA00004141"/>
    </source>
</evidence>
<keyword evidence="3 7" id="KW-0812">Transmembrane</keyword>
<feature type="domain" description="RCK C-terminal" evidence="8">
    <location>
        <begin position="282"/>
        <end position="368"/>
    </location>
</feature>
<keyword evidence="5 7" id="KW-1133">Transmembrane helix</keyword>
<gene>
    <name evidence="9" type="ORF">R2X38_24270</name>
</gene>
<dbReference type="PROSITE" id="PS51202">
    <property type="entry name" value="RCK_C"/>
    <property type="match status" value="2"/>
</dbReference>
<keyword evidence="6 7" id="KW-0472">Membrane</keyword>
<feature type="transmembrane region" description="Helical" evidence="7">
    <location>
        <begin position="434"/>
        <end position="454"/>
    </location>
</feature>
<reference evidence="9 10" key="1">
    <citation type="submission" date="2023-10" db="EMBL/GenBank/DDBJ databases">
        <title>Marine bacteria isolated from horseshoe crab.</title>
        <authorList>
            <person name="Cheng T.H."/>
        </authorList>
    </citation>
    <scope>NUCLEOTIDE SEQUENCE [LARGE SCALE GENOMIC DNA]</scope>
    <source>
        <strain evidence="9 10">HSC6</strain>
    </source>
</reference>
<comment type="subcellular location">
    <subcellularLocation>
        <location evidence="1">Membrane</location>
        <topology evidence="1">Multi-pass membrane protein</topology>
    </subcellularLocation>
</comment>
<dbReference type="InterPro" id="IPR004680">
    <property type="entry name" value="Cit_transptr-like_dom"/>
</dbReference>
<evidence type="ECO:0000256" key="5">
    <source>
        <dbReference type="ARBA" id="ARBA00022989"/>
    </source>
</evidence>
<dbReference type="RefSeq" id="WP_317524916.1">
    <property type="nucleotide sequence ID" value="NZ_JAWJZI010000022.1"/>
</dbReference>
<keyword evidence="2" id="KW-0813">Transport</keyword>
<feature type="transmembrane region" description="Helical" evidence="7">
    <location>
        <begin position="6"/>
        <end position="22"/>
    </location>
</feature>
<evidence type="ECO:0000256" key="2">
    <source>
        <dbReference type="ARBA" id="ARBA00022448"/>
    </source>
</evidence>
<sequence length="575" mass="62476">MMTPSFIVALTIVLLFSALIFTRVRPSILFSAVVLFFYFLGYIEQSRMLSFGVNQAVITLLLLLVASLALERTRILVWVTKLVFRPTFRMTLARLGLLSSVSSAFLNNTAVVASLMAGLTRSQDYAPSRLLLPLSYFAIIGGTLTLIGTSTNLVVNGLLIEQGYSALQFFDFLPVGLMILLVAGLAVYFCAYRLPEKVVSEGQRGDYFIDAEVQAGSSLIGKTIQQNGLRALDGLFLVDIVRDGQLISPVNPQMVIKDNDKLVFCGDVKHISQLEQFDGLSLFANSNGLLISNLIEVIVSTESSIIGRTLKDTQFRSRFDAAVVAINRNGQKVSGKLGEQVIYAGDKLVLAVGPDFEKHRNVDRNFFIISGLKVKSRLQPWQEVVAIGGFVSMIALAATGTMSLFSGLLIYVATMVLSKVLTGANIRRRFPFEIWLMIASALCIADVFTTSGLAQQIADVVTTVAGSSGPWVALAVIFFMTMITTEIVTNNAAAALALPIALGVAQTYGVNYMPFVMAVAYGASASFISPFGYQTNLMVMNAGDYRVIDFIKTGWKVSLTYSVVVIATTPLVFPF</sequence>
<feature type="transmembrane region" description="Helical" evidence="7">
    <location>
        <begin position="27"/>
        <end position="43"/>
    </location>
</feature>
<feature type="transmembrane region" description="Helical" evidence="7">
    <location>
        <begin position="554"/>
        <end position="573"/>
    </location>
</feature>
<evidence type="ECO:0000256" key="6">
    <source>
        <dbReference type="ARBA" id="ARBA00023136"/>
    </source>
</evidence>
<feature type="transmembrane region" description="Helical" evidence="7">
    <location>
        <begin position="384"/>
        <end position="413"/>
    </location>
</feature>
<dbReference type="PANTHER" id="PTHR43652">
    <property type="entry name" value="BASIC AMINO ACID ANTIPORTER YFCC-RELATED"/>
    <property type="match status" value="1"/>
</dbReference>
<dbReference type="Gene3D" id="3.30.70.1450">
    <property type="entry name" value="Regulator of K+ conductance, C-terminal domain"/>
    <property type="match status" value="2"/>
</dbReference>
<feature type="transmembrane region" description="Helical" evidence="7">
    <location>
        <begin position="492"/>
        <end position="509"/>
    </location>
</feature>
<keyword evidence="4" id="KW-0677">Repeat</keyword>
<feature type="transmembrane region" description="Helical" evidence="7">
    <location>
        <begin position="172"/>
        <end position="194"/>
    </location>
</feature>
<accession>A0ABU3ZPY9</accession>
<feature type="transmembrane region" description="Helical" evidence="7">
    <location>
        <begin position="515"/>
        <end position="533"/>
    </location>
</feature>
<evidence type="ECO:0000313" key="9">
    <source>
        <dbReference type="EMBL" id="MDV5172122.1"/>
    </source>
</evidence>
<evidence type="ECO:0000256" key="3">
    <source>
        <dbReference type="ARBA" id="ARBA00022692"/>
    </source>
</evidence>
<dbReference type="InterPro" id="IPR036721">
    <property type="entry name" value="RCK_C_sf"/>
</dbReference>
<dbReference type="PANTHER" id="PTHR43652:SF2">
    <property type="entry name" value="BASIC AMINO ACID ANTIPORTER YFCC-RELATED"/>
    <property type="match status" value="1"/>
</dbReference>
<dbReference type="SUPFAM" id="SSF116726">
    <property type="entry name" value="TrkA C-terminal domain-like"/>
    <property type="match status" value="2"/>
</dbReference>
<dbReference type="InterPro" id="IPR006037">
    <property type="entry name" value="RCK_C"/>
</dbReference>
<evidence type="ECO:0000256" key="7">
    <source>
        <dbReference type="SAM" id="Phobius"/>
    </source>
</evidence>